<sequence>MKKLRIASLMAVFAFLVISASAQKKYTLRVNPDSGKKITQNLVMTMDIDAAGKKMVTDLNMGFDITNTTKKDNIFAFDLKYTGINMKMNMAGMDMTYDSKNPEANEFSKQMHATLGKLLENSISFNVDQLGKSSDIKLPEGINMPFDKSMFENITTVLPEQPIKIGDSWTSKTESDDSGISVENKMTLIEANELGYKVNVEGKMFGPDANQVGNVQGFYVLDKKTCLTTSTEMTSAVDMPEAKIKTTLHLRPKRLKNGGVLI</sequence>
<keyword evidence="2" id="KW-1185">Reference proteome</keyword>
<dbReference type="EMBL" id="CP151087">
    <property type="protein sequence ID" value="WZN54176.1"/>
    <property type="molecule type" value="Genomic_DNA"/>
</dbReference>
<protein>
    <submittedName>
        <fullName evidence="1">DUF6263 family protein</fullName>
    </submittedName>
</protein>
<organism evidence="1 2">
    <name type="scientific">Sphingobacterium thalpophilum</name>
    <dbReference type="NCBI Taxonomy" id="259"/>
    <lineage>
        <taxon>Bacteria</taxon>
        <taxon>Pseudomonadati</taxon>
        <taxon>Bacteroidota</taxon>
        <taxon>Sphingobacteriia</taxon>
        <taxon>Sphingobacteriales</taxon>
        <taxon>Sphingobacteriaceae</taxon>
        <taxon>Sphingobacterium</taxon>
    </lineage>
</organism>
<accession>A0ACD5BX80</accession>
<evidence type="ECO:0000313" key="2">
    <source>
        <dbReference type="Proteomes" id="UP001485301"/>
    </source>
</evidence>
<proteinExistence type="predicted"/>
<name>A0ACD5BX80_9SPHI</name>
<reference evidence="1" key="1">
    <citation type="submission" date="2024-04" db="EMBL/GenBank/DDBJ databases">
        <title>Complete genome sequence of Sphingobacterium thalpophiium BAA-1094.</title>
        <authorList>
            <person name="Adaikpoh B.I."/>
        </authorList>
    </citation>
    <scope>NUCLEOTIDE SEQUENCE</scope>
    <source>
        <strain evidence="1">BAA-1094</strain>
    </source>
</reference>
<evidence type="ECO:0000313" key="1">
    <source>
        <dbReference type="EMBL" id="WZN54176.1"/>
    </source>
</evidence>
<gene>
    <name evidence="1" type="ORF">AACH28_16140</name>
</gene>
<dbReference type="Proteomes" id="UP001485301">
    <property type="component" value="Chromosome"/>
</dbReference>